<comment type="caution">
    <text evidence="3">The sequence shown here is derived from an EMBL/GenBank/DDBJ whole genome shotgun (WGS) entry which is preliminary data.</text>
</comment>
<reference evidence="3 4" key="1">
    <citation type="submission" date="2019-02" db="EMBL/GenBank/DDBJ databases">
        <title>Kribbella capetownensis sp. nov. and Kribbella speibonae sp. nov., isolated from soil.</title>
        <authorList>
            <person name="Curtis S.M."/>
            <person name="Norton I."/>
            <person name="Everest G.J."/>
            <person name="Meyers P.R."/>
        </authorList>
    </citation>
    <scope>NUCLEOTIDE SEQUENCE [LARGE SCALE GENOMIC DNA]</scope>
    <source>
        <strain evidence="3 4">KCTC 29219</strain>
    </source>
</reference>
<sequence>MVQPWPWPRDDLARRLFERMIDCMSECPVDRPADEASGPLGASVGPALSVVPGVAGAAIADEAGRGDDEHWDAAFLALVDRVRTDARLAARHGLLGRYDEEDDPERGVGLFEAVAFQDTSELSDSGWLNRQEAIGRLEARLAAMKAEATAGYEASLHGASADLGHRYPEPGDRAAAPGERRWVAGDLRSTADELALVWQMHRGAAMARIHTSCELVHNFPATLRALEVGQLTERAAFTIVRELSVLEEPEARRAAETAVLEWAGKHPLQKVKQEAQREAARRSPDARSKSHARAMDERSVRIFPSSDGTAELIHTQDALDAGAVMNSLTRAAAYRRRHGDPRSMDQLRADIALDRLLPRTKTGSHAGSQTHPADEPVDESSAVDAAAETVDQDVCDLRDESAIGAEASVVIHATGAEIRALINGENSTGGTAEHYGPIPQESLRKHLTRTLARNLLGKLGRSARSHLDVRITDEPPPGNSDTYTPGAAVDRFVRLRDRTCQFPGCNRPAEFADLDHRVAFAAGGRTTTDNLHCLCRHHHRLKHEGGWTVEPNRDGTTTWTGPTGRRYRTPSPESDDLPGTA</sequence>
<proteinExistence type="predicted"/>
<dbReference type="EMBL" id="SJJZ01000001">
    <property type="protein sequence ID" value="TCC09921.1"/>
    <property type="molecule type" value="Genomic_DNA"/>
</dbReference>
<evidence type="ECO:0000313" key="3">
    <source>
        <dbReference type="EMBL" id="TCC09921.1"/>
    </source>
</evidence>
<accession>A0A4R0HH03</accession>
<keyword evidence="4" id="KW-1185">Reference proteome</keyword>
<gene>
    <name evidence="3" type="ORF">E0H45_00840</name>
</gene>
<dbReference type="InterPro" id="IPR002711">
    <property type="entry name" value="HNH"/>
</dbReference>
<dbReference type="GO" id="GO:0008270">
    <property type="term" value="F:zinc ion binding"/>
    <property type="evidence" value="ECO:0007669"/>
    <property type="project" value="InterPro"/>
</dbReference>
<feature type="compositionally biased region" description="Basic and acidic residues" evidence="1">
    <location>
        <begin position="271"/>
        <end position="298"/>
    </location>
</feature>
<feature type="region of interest" description="Disordered" evidence="1">
    <location>
        <begin position="269"/>
        <end position="298"/>
    </location>
</feature>
<dbReference type="Pfam" id="PF01844">
    <property type="entry name" value="HNH"/>
    <property type="match status" value="1"/>
</dbReference>
<feature type="compositionally biased region" description="Low complexity" evidence="1">
    <location>
        <begin position="555"/>
        <end position="572"/>
    </location>
</feature>
<evidence type="ECO:0000256" key="1">
    <source>
        <dbReference type="SAM" id="MobiDB-lite"/>
    </source>
</evidence>
<dbReference type="OrthoDB" id="3778721at2"/>
<organism evidence="3 4">
    <name type="scientific">Kribbella soli</name>
    <dbReference type="NCBI Taxonomy" id="1124743"/>
    <lineage>
        <taxon>Bacteria</taxon>
        <taxon>Bacillati</taxon>
        <taxon>Actinomycetota</taxon>
        <taxon>Actinomycetes</taxon>
        <taxon>Propionibacteriales</taxon>
        <taxon>Kribbellaceae</taxon>
        <taxon>Kribbella</taxon>
    </lineage>
</organism>
<keyword evidence="3" id="KW-0540">Nuclease</keyword>
<dbReference type="Gene3D" id="1.10.30.50">
    <property type="match status" value="1"/>
</dbReference>
<dbReference type="GO" id="GO:0003676">
    <property type="term" value="F:nucleic acid binding"/>
    <property type="evidence" value="ECO:0007669"/>
    <property type="project" value="InterPro"/>
</dbReference>
<keyword evidence="3" id="KW-0255">Endonuclease</keyword>
<dbReference type="AlphaFoldDB" id="A0A4R0HH03"/>
<dbReference type="Proteomes" id="UP000292346">
    <property type="component" value="Unassembled WGS sequence"/>
</dbReference>
<protein>
    <submittedName>
        <fullName evidence="3">HNH endonuclease</fullName>
    </submittedName>
</protein>
<feature type="domain" description="HNH nuclease" evidence="2">
    <location>
        <begin position="488"/>
        <end position="540"/>
    </location>
</feature>
<evidence type="ECO:0000313" key="4">
    <source>
        <dbReference type="Proteomes" id="UP000292346"/>
    </source>
</evidence>
<feature type="region of interest" description="Disordered" evidence="1">
    <location>
        <begin position="545"/>
        <end position="581"/>
    </location>
</feature>
<keyword evidence="3" id="KW-0378">Hydrolase</keyword>
<dbReference type="CDD" id="cd00085">
    <property type="entry name" value="HNHc"/>
    <property type="match status" value="1"/>
</dbReference>
<dbReference type="RefSeq" id="WP_131334347.1">
    <property type="nucleotide sequence ID" value="NZ_SJJZ01000001.1"/>
</dbReference>
<name>A0A4R0HH03_9ACTN</name>
<dbReference type="GO" id="GO:0004519">
    <property type="term" value="F:endonuclease activity"/>
    <property type="evidence" value="ECO:0007669"/>
    <property type="project" value="UniProtKB-KW"/>
</dbReference>
<dbReference type="InterPro" id="IPR003615">
    <property type="entry name" value="HNH_nuc"/>
</dbReference>
<evidence type="ECO:0000259" key="2">
    <source>
        <dbReference type="SMART" id="SM00507"/>
    </source>
</evidence>
<dbReference type="SMART" id="SM00507">
    <property type="entry name" value="HNHc"/>
    <property type="match status" value="1"/>
</dbReference>